<dbReference type="AlphaFoldDB" id="S4XB65"/>
<dbReference type="eggNOG" id="ENOG5030GK0">
    <property type="taxonomic scope" value="Bacteria"/>
</dbReference>
<evidence type="ECO:0000256" key="1">
    <source>
        <dbReference type="SAM" id="Phobius"/>
    </source>
</evidence>
<keyword evidence="1" id="KW-0812">Transmembrane</keyword>
<sequence length="69" mass="7518">MDLSILDRIPPWVDGLVSFIIFLALVIASAGPLVSIPVLVILNLLSGWIRSYHNKQKKQAARDAAALAH</sequence>
<dbReference type="OrthoDB" id="9953429at2"/>
<keyword evidence="1" id="KW-0472">Membrane</keyword>
<keyword evidence="3" id="KW-1185">Reference proteome</keyword>
<reference evidence="2 3" key="1">
    <citation type="submission" date="2012-06" db="EMBL/GenBank/DDBJ databases">
        <title>Complete genome sequence of Corynebacterium terpenotabidum Y-11 (=DSM 44721).</title>
        <authorList>
            <person name="Ruckert C."/>
            <person name="Albersmeier A."/>
            <person name="Al-Dilaimi A."/>
            <person name="Szczepanowski R."/>
            <person name="Kalinowski J."/>
        </authorList>
    </citation>
    <scope>NUCLEOTIDE SEQUENCE [LARGE SCALE GENOMIC DNA]</scope>
    <source>
        <strain evidence="2 3">Y-11</strain>
    </source>
</reference>
<dbReference type="RefSeq" id="WP_020440069.1">
    <property type="nucleotide sequence ID" value="NC_021663.1"/>
</dbReference>
<proteinExistence type="predicted"/>
<accession>S4XB65</accession>
<dbReference type="PATRIC" id="fig|1200352.3.peg.42"/>
<gene>
    <name evidence="2" type="ORF">A606_00230</name>
</gene>
<protein>
    <submittedName>
        <fullName evidence="2">Uncharacterized protein</fullName>
    </submittedName>
</protein>
<dbReference type="Proteomes" id="UP000014809">
    <property type="component" value="Chromosome"/>
</dbReference>
<evidence type="ECO:0000313" key="2">
    <source>
        <dbReference type="EMBL" id="AGP29704.1"/>
    </source>
</evidence>
<feature type="transmembrane region" description="Helical" evidence="1">
    <location>
        <begin position="20"/>
        <end position="49"/>
    </location>
</feature>
<dbReference type="HOGENOM" id="CLU_197389_0_0_11"/>
<dbReference type="KEGG" id="cter:A606_00230"/>
<dbReference type="STRING" id="1200352.A606_00230"/>
<organism evidence="2 3">
    <name type="scientific">Corynebacterium terpenotabidum Y-11</name>
    <dbReference type="NCBI Taxonomy" id="1200352"/>
    <lineage>
        <taxon>Bacteria</taxon>
        <taxon>Bacillati</taxon>
        <taxon>Actinomycetota</taxon>
        <taxon>Actinomycetes</taxon>
        <taxon>Mycobacteriales</taxon>
        <taxon>Corynebacteriaceae</taxon>
        <taxon>Corynebacterium</taxon>
    </lineage>
</organism>
<dbReference type="EMBL" id="CP003696">
    <property type="protein sequence ID" value="AGP29704.1"/>
    <property type="molecule type" value="Genomic_DNA"/>
</dbReference>
<evidence type="ECO:0000313" key="3">
    <source>
        <dbReference type="Proteomes" id="UP000014809"/>
    </source>
</evidence>
<name>S4XB65_9CORY</name>
<keyword evidence="1" id="KW-1133">Transmembrane helix</keyword>